<dbReference type="Gene3D" id="3.40.50.410">
    <property type="entry name" value="von Willebrand factor, type A domain"/>
    <property type="match status" value="1"/>
</dbReference>
<feature type="compositionally biased region" description="Low complexity" evidence="1">
    <location>
        <begin position="40"/>
        <end position="51"/>
    </location>
</feature>
<dbReference type="PANTHER" id="PTHR22588">
    <property type="entry name" value="VWFA DOMAIN-CONTAINING PROTEIN"/>
    <property type="match status" value="1"/>
</dbReference>
<dbReference type="SUPFAM" id="SSF53300">
    <property type="entry name" value="vWA-like"/>
    <property type="match status" value="1"/>
</dbReference>
<dbReference type="PROSITE" id="PS50234">
    <property type="entry name" value="VWFA"/>
    <property type="match status" value="1"/>
</dbReference>
<dbReference type="InterPro" id="IPR052229">
    <property type="entry name" value="Collagen-VI/PIF"/>
</dbReference>
<dbReference type="SMART" id="SM00327">
    <property type="entry name" value="VWA"/>
    <property type="match status" value="1"/>
</dbReference>
<feature type="domain" description="VWFA" evidence="2">
    <location>
        <begin position="232"/>
        <end position="408"/>
    </location>
</feature>
<dbReference type="AlphaFoldDB" id="A0A1I7TS56"/>
<feature type="region of interest" description="Disordered" evidence="1">
    <location>
        <begin position="26"/>
        <end position="51"/>
    </location>
</feature>
<dbReference type="WBParaSite" id="Csp11.Scaffold629.g11234.t2">
    <property type="protein sequence ID" value="Csp11.Scaffold629.g11234.t2"/>
    <property type="gene ID" value="Csp11.Scaffold629.g11234"/>
</dbReference>
<dbReference type="eggNOG" id="ENOG502TJXW">
    <property type="taxonomic scope" value="Eukaryota"/>
</dbReference>
<protein>
    <submittedName>
        <fullName evidence="4">VWFA domain-containing protein</fullName>
    </submittedName>
</protein>
<reference evidence="4" key="1">
    <citation type="submission" date="2016-11" db="UniProtKB">
        <authorList>
            <consortium name="WormBaseParasite"/>
        </authorList>
    </citation>
    <scope>IDENTIFICATION</scope>
</reference>
<dbReference type="CDD" id="cd01476">
    <property type="entry name" value="VWA_integrin_invertebrates"/>
    <property type="match status" value="1"/>
</dbReference>
<organism evidence="3 4">
    <name type="scientific">Caenorhabditis tropicalis</name>
    <dbReference type="NCBI Taxonomy" id="1561998"/>
    <lineage>
        <taxon>Eukaryota</taxon>
        <taxon>Metazoa</taxon>
        <taxon>Ecdysozoa</taxon>
        <taxon>Nematoda</taxon>
        <taxon>Chromadorea</taxon>
        <taxon>Rhabditida</taxon>
        <taxon>Rhabditina</taxon>
        <taxon>Rhabditomorpha</taxon>
        <taxon>Rhabditoidea</taxon>
        <taxon>Rhabditidae</taxon>
        <taxon>Peloderinae</taxon>
        <taxon>Caenorhabditis</taxon>
    </lineage>
</organism>
<proteinExistence type="predicted"/>
<evidence type="ECO:0000259" key="2">
    <source>
        <dbReference type="PROSITE" id="PS50234"/>
    </source>
</evidence>
<name>A0A1I7TS56_9PELO</name>
<accession>A0A1I7TS56</accession>
<dbReference type="InterPro" id="IPR036465">
    <property type="entry name" value="vWFA_dom_sf"/>
</dbReference>
<dbReference type="Proteomes" id="UP000095282">
    <property type="component" value="Unplaced"/>
</dbReference>
<keyword evidence="3" id="KW-1185">Reference proteome</keyword>
<evidence type="ECO:0000313" key="4">
    <source>
        <dbReference type="WBParaSite" id="Csp11.Scaffold629.g11234.t2"/>
    </source>
</evidence>
<dbReference type="PRINTS" id="PR00453">
    <property type="entry name" value="VWFADOMAIN"/>
</dbReference>
<dbReference type="STRING" id="1561998.A0A1I7TS56"/>
<feature type="region of interest" description="Disordered" evidence="1">
    <location>
        <begin position="99"/>
        <end position="126"/>
    </location>
</feature>
<dbReference type="InterPro" id="IPR002035">
    <property type="entry name" value="VWF_A"/>
</dbReference>
<evidence type="ECO:0000313" key="3">
    <source>
        <dbReference type="Proteomes" id="UP000095282"/>
    </source>
</evidence>
<dbReference type="PANTHER" id="PTHR22588:SF12">
    <property type="entry name" value="VWFA DOMAIN-CONTAINING PROTEIN"/>
    <property type="match status" value="1"/>
</dbReference>
<evidence type="ECO:0000256" key="1">
    <source>
        <dbReference type="SAM" id="MobiDB-lite"/>
    </source>
</evidence>
<sequence length="411" mass="46510">MLSEDQETDFEKLILCGRNRTDILNTESSKFSGGNEIRRSPTSTPRPWTSTRDPFVRRLTFYDASRTLLDEKKKQQIQKEQIDTKYTITRTFKKMTTKQMSSTRKFTTTTRPYTTKTTRNPSSINRSVTKFDSKKHFVNTQKSTSTANRPEWRTTTTLSPVSTIALPPKKNETEEIDQLNGKNFKVRSRSVQFAMTEKPPLTTIMNPMKFLSTTRAPITTPKPLIPYSCTADVFFLVDLSEGTGDKSQQYLDIAASAISSLPISQEKVRVGLISYSGPGRTHVRVHLDKHNEKEKLIEEMFLMERHGGTTRTADAIRYATRVFEGMAHPARRNVKKVLVVFTDGYSQDNPKEAARVARAKGLQLIAVGVKDRLAPPDEEQLSDIGGTSKNVFISPTGRELRDKIIGTQCRM</sequence>
<feature type="compositionally biased region" description="Low complexity" evidence="1">
    <location>
        <begin position="103"/>
        <end position="119"/>
    </location>
</feature>
<dbReference type="Pfam" id="PF00092">
    <property type="entry name" value="VWA"/>
    <property type="match status" value="1"/>
</dbReference>